<dbReference type="RefSeq" id="WP_104522066.1">
    <property type="nucleotide sequence ID" value="NZ_NHRY01000260.1"/>
</dbReference>
<evidence type="ECO:0000313" key="2">
    <source>
        <dbReference type="EMBL" id="PPQ27336.1"/>
    </source>
</evidence>
<feature type="domain" description="Pyrroloquinoline quinone-dependent pyranose dehydrogenase beta-propeller" evidence="1">
    <location>
        <begin position="152"/>
        <end position="293"/>
    </location>
</feature>
<dbReference type="PANTHER" id="PTHR33546">
    <property type="entry name" value="LARGE, MULTIFUNCTIONAL SECRETED PROTEIN-RELATED"/>
    <property type="match status" value="1"/>
</dbReference>
<proteinExistence type="predicted"/>
<evidence type="ECO:0000259" key="1">
    <source>
        <dbReference type="Pfam" id="PF22807"/>
    </source>
</evidence>
<name>A0A2S6MYA5_RHOGL</name>
<comment type="caution">
    <text evidence="2">The sequence shown here is derived from an EMBL/GenBank/DDBJ whole genome shotgun (WGS) entry which is preliminary data.</text>
</comment>
<dbReference type="OrthoDB" id="9770043at2"/>
<organism evidence="2 3">
    <name type="scientific">Rhodopila globiformis</name>
    <name type="common">Rhodopseudomonas globiformis</name>
    <dbReference type="NCBI Taxonomy" id="1071"/>
    <lineage>
        <taxon>Bacteria</taxon>
        <taxon>Pseudomonadati</taxon>
        <taxon>Pseudomonadota</taxon>
        <taxon>Alphaproteobacteria</taxon>
        <taxon>Acetobacterales</taxon>
        <taxon>Acetobacteraceae</taxon>
        <taxon>Rhodopila</taxon>
    </lineage>
</organism>
<dbReference type="Pfam" id="PF22807">
    <property type="entry name" value="TrAA12"/>
    <property type="match status" value="2"/>
</dbReference>
<dbReference type="InterPro" id="IPR011041">
    <property type="entry name" value="Quinoprot_gluc/sorb_DH_b-prop"/>
</dbReference>
<dbReference type="PANTHER" id="PTHR33546:SF1">
    <property type="entry name" value="LARGE, MULTIFUNCTIONAL SECRETED PROTEIN"/>
    <property type="match status" value="1"/>
</dbReference>
<dbReference type="EMBL" id="NHRY01000260">
    <property type="protein sequence ID" value="PPQ27336.1"/>
    <property type="molecule type" value="Genomic_DNA"/>
</dbReference>
<evidence type="ECO:0000313" key="3">
    <source>
        <dbReference type="Proteomes" id="UP000239724"/>
    </source>
</evidence>
<sequence length="447" mass="47224">MQRRTMKRLSLGAVILVLAGVAVGMASRGESAKLPLSAGIGPHPQLPPPVRTLFPTVKVAPAIGWHAGERPTPAPGLAVDAFATGLDHPRNVYVLPNGDVLVAETNTPPKPDDDSGLRGFIARRIMSRAGAGVPSPNRLILLRDTHGSGTADVRSVFLQGLNSPYGIALVGDRLFVADTDAIRRYAYHAGQTRIDDPGSVLTELPAGRLNHHWTKNLVASPDGRFLYVSIGSNSNVGENGMAAEAGRAQIWQVDAATGTHRSFATGLRNPNGLAFALDPAPVLWTAVNERDALGSDLVPDYMTSVRDGGFYGWPYSYFGQHVDDRVKPQRPDLVARAIAPDYALGPHTASLGLAITARSGLPPPFTAGAFVGQHGSWNRRPPSGYRVIFIPFVNGKPEGEPVDVLTGFLNAAGEARGRPVGVAVDGHGGLLVADDVGNAVWRVHAAP</sequence>
<dbReference type="AlphaFoldDB" id="A0A2S6MYA5"/>
<keyword evidence="3" id="KW-1185">Reference proteome</keyword>
<dbReference type="Gene3D" id="2.120.10.30">
    <property type="entry name" value="TolB, C-terminal domain"/>
    <property type="match status" value="1"/>
</dbReference>
<accession>A0A2S6MYA5</accession>
<dbReference type="InterPro" id="IPR054539">
    <property type="entry name" value="Beta-prop_PDH"/>
</dbReference>
<dbReference type="Proteomes" id="UP000239724">
    <property type="component" value="Unassembled WGS sequence"/>
</dbReference>
<gene>
    <name evidence="2" type="ORF">CCS01_27710</name>
</gene>
<dbReference type="InterPro" id="IPR011042">
    <property type="entry name" value="6-blade_b-propeller_TolB-like"/>
</dbReference>
<reference evidence="2 3" key="1">
    <citation type="journal article" date="2018" name="Arch. Microbiol.">
        <title>New insights into the metabolic potential of the phototrophic purple bacterium Rhodopila globiformis DSM 161(T) from its draft genome sequence and evidence for a vanadium-dependent nitrogenase.</title>
        <authorList>
            <person name="Imhoff J.F."/>
            <person name="Rahn T."/>
            <person name="Kunzel S."/>
            <person name="Neulinger S.C."/>
        </authorList>
    </citation>
    <scope>NUCLEOTIDE SEQUENCE [LARGE SCALE GENOMIC DNA]</scope>
    <source>
        <strain evidence="2 3">DSM 161</strain>
    </source>
</reference>
<protein>
    <submittedName>
        <fullName evidence="2">Sorbosone dehydrogenase</fullName>
    </submittedName>
</protein>
<dbReference type="SUPFAM" id="SSF50952">
    <property type="entry name" value="Soluble quinoprotein glucose dehydrogenase"/>
    <property type="match status" value="1"/>
</dbReference>
<feature type="domain" description="Pyrroloquinoline quinone-dependent pyranose dehydrogenase beta-propeller" evidence="1">
    <location>
        <begin position="337"/>
        <end position="444"/>
    </location>
</feature>